<dbReference type="GO" id="GO:0005886">
    <property type="term" value="C:plasma membrane"/>
    <property type="evidence" value="ECO:0007669"/>
    <property type="project" value="TreeGrafter"/>
</dbReference>
<comment type="caution">
    <text evidence="1">The sequence shown here is derived from an EMBL/GenBank/DDBJ whole genome shotgun (WGS) entry which is preliminary data.</text>
</comment>
<dbReference type="GO" id="GO:0007169">
    <property type="term" value="P:cell surface receptor protein tyrosine kinase signaling pathway"/>
    <property type="evidence" value="ECO:0007669"/>
    <property type="project" value="TreeGrafter"/>
</dbReference>
<organism evidence="1 2">
    <name type="scientific">Paramuricea clavata</name>
    <name type="common">Red gorgonian</name>
    <name type="synonym">Violescent sea-whip</name>
    <dbReference type="NCBI Taxonomy" id="317549"/>
    <lineage>
        <taxon>Eukaryota</taxon>
        <taxon>Metazoa</taxon>
        <taxon>Cnidaria</taxon>
        <taxon>Anthozoa</taxon>
        <taxon>Octocorallia</taxon>
        <taxon>Malacalcyonacea</taxon>
        <taxon>Plexauridae</taxon>
        <taxon>Paramuricea</taxon>
    </lineage>
</organism>
<protein>
    <submittedName>
        <fullName evidence="1">Hepatocyte growth factor receptor-like</fullName>
    </submittedName>
</protein>
<dbReference type="PANTHER" id="PTHR24416">
    <property type="entry name" value="TYROSINE-PROTEIN KINASE RECEPTOR"/>
    <property type="match status" value="1"/>
</dbReference>
<proteinExistence type="predicted"/>
<dbReference type="EMBL" id="CACRXK020001982">
    <property type="protein sequence ID" value="CAB3992113.1"/>
    <property type="molecule type" value="Genomic_DNA"/>
</dbReference>
<dbReference type="AlphaFoldDB" id="A0A7D9HWL0"/>
<dbReference type="OrthoDB" id="5971581at2759"/>
<keyword evidence="2" id="KW-1185">Reference proteome</keyword>
<feature type="non-terminal residue" evidence="1">
    <location>
        <position position="95"/>
    </location>
</feature>
<dbReference type="InterPro" id="IPR011009">
    <property type="entry name" value="Kinase-like_dom_sf"/>
</dbReference>
<accession>A0A7D9HWL0</accession>
<dbReference type="InterPro" id="IPR050122">
    <property type="entry name" value="RTK"/>
</dbReference>
<gene>
    <name evidence="1" type="ORF">PACLA_8A089442</name>
</gene>
<keyword evidence="1" id="KW-0675">Receptor</keyword>
<dbReference type="SUPFAM" id="SSF56112">
    <property type="entry name" value="Protein kinase-like (PK-like)"/>
    <property type="match status" value="1"/>
</dbReference>
<dbReference type="InterPro" id="IPR001245">
    <property type="entry name" value="Ser-Thr/Tyr_kinase_cat_dom"/>
</dbReference>
<dbReference type="Gene3D" id="1.10.510.10">
    <property type="entry name" value="Transferase(Phosphotransferase) domain 1"/>
    <property type="match status" value="1"/>
</dbReference>
<sequence length="95" mass="11072">MAVSSIFSSDPWSDNETHVGLEWQNRSQTPYPGISNLDVFTYLLAGERMAIPTRCPWTITELMKQCWENQPDNRPSFAMMVKMLHDYVANERNFQ</sequence>
<name>A0A7D9HWL0_PARCT</name>
<evidence type="ECO:0000313" key="1">
    <source>
        <dbReference type="EMBL" id="CAB3992113.1"/>
    </source>
</evidence>
<dbReference type="Proteomes" id="UP001152795">
    <property type="component" value="Unassembled WGS sequence"/>
</dbReference>
<evidence type="ECO:0000313" key="2">
    <source>
        <dbReference type="Proteomes" id="UP001152795"/>
    </source>
</evidence>
<reference evidence="1" key="1">
    <citation type="submission" date="2020-04" db="EMBL/GenBank/DDBJ databases">
        <authorList>
            <person name="Alioto T."/>
            <person name="Alioto T."/>
            <person name="Gomez Garrido J."/>
        </authorList>
    </citation>
    <scope>NUCLEOTIDE SEQUENCE</scope>
    <source>
        <strain evidence="1">A484AB</strain>
    </source>
</reference>
<dbReference type="PANTHER" id="PTHR24416:SF611">
    <property type="entry name" value="TYROSINE-PROTEIN KINASE TRANSMEMBRANE RECEPTOR ROR"/>
    <property type="match status" value="1"/>
</dbReference>
<dbReference type="GO" id="GO:0043235">
    <property type="term" value="C:receptor complex"/>
    <property type="evidence" value="ECO:0007669"/>
    <property type="project" value="TreeGrafter"/>
</dbReference>
<dbReference type="Pfam" id="PF07714">
    <property type="entry name" value="PK_Tyr_Ser-Thr"/>
    <property type="match status" value="1"/>
</dbReference>
<dbReference type="GO" id="GO:0004714">
    <property type="term" value="F:transmembrane receptor protein tyrosine kinase activity"/>
    <property type="evidence" value="ECO:0007669"/>
    <property type="project" value="TreeGrafter"/>
</dbReference>